<dbReference type="AlphaFoldDB" id="A0A0D8XWX4"/>
<dbReference type="InterPro" id="IPR036236">
    <property type="entry name" value="Znf_C2H2_sf"/>
</dbReference>
<evidence type="ECO:0000256" key="1">
    <source>
        <dbReference type="PROSITE-ProRule" id="PRU00042"/>
    </source>
</evidence>
<dbReference type="SUPFAM" id="SSF57667">
    <property type="entry name" value="beta-beta-alpha zinc fingers"/>
    <property type="match status" value="1"/>
</dbReference>
<evidence type="ECO:0000313" key="4">
    <source>
        <dbReference type="Proteomes" id="UP000053766"/>
    </source>
</evidence>
<dbReference type="PROSITE" id="PS00028">
    <property type="entry name" value="ZINC_FINGER_C2H2_1"/>
    <property type="match status" value="3"/>
</dbReference>
<organism evidence="3 4">
    <name type="scientific">Dictyocaulus viviparus</name>
    <name type="common">Bovine lungworm</name>
    <dbReference type="NCBI Taxonomy" id="29172"/>
    <lineage>
        <taxon>Eukaryota</taxon>
        <taxon>Metazoa</taxon>
        <taxon>Ecdysozoa</taxon>
        <taxon>Nematoda</taxon>
        <taxon>Chromadorea</taxon>
        <taxon>Rhabditida</taxon>
        <taxon>Rhabditina</taxon>
        <taxon>Rhabditomorpha</taxon>
        <taxon>Strongyloidea</taxon>
        <taxon>Metastrongylidae</taxon>
        <taxon>Dictyocaulus</taxon>
    </lineage>
</organism>
<proteinExistence type="predicted"/>
<dbReference type="Gene3D" id="3.30.160.60">
    <property type="entry name" value="Classic Zinc Finger"/>
    <property type="match status" value="1"/>
</dbReference>
<dbReference type="InterPro" id="IPR013087">
    <property type="entry name" value="Znf_C2H2_type"/>
</dbReference>
<dbReference type="Proteomes" id="UP000053766">
    <property type="component" value="Unassembled WGS sequence"/>
</dbReference>
<dbReference type="GO" id="GO:0008270">
    <property type="term" value="F:zinc ion binding"/>
    <property type="evidence" value="ECO:0007669"/>
    <property type="project" value="UniProtKB-KW"/>
</dbReference>
<dbReference type="EMBL" id="KN716244">
    <property type="protein sequence ID" value="KJH49163.1"/>
    <property type="molecule type" value="Genomic_DNA"/>
</dbReference>
<reference evidence="3 4" key="1">
    <citation type="submission" date="2013-11" db="EMBL/GenBank/DDBJ databases">
        <title>Draft genome of the bovine lungworm Dictyocaulus viviparus.</title>
        <authorList>
            <person name="Mitreva M."/>
        </authorList>
    </citation>
    <scope>NUCLEOTIDE SEQUENCE [LARGE SCALE GENOMIC DNA]</scope>
    <source>
        <strain evidence="3 4">HannoverDv2000</strain>
    </source>
</reference>
<keyword evidence="4" id="KW-1185">Reference proteome</keyword>
<reference evidence="4" key="2">
    <citation type="journal article" date="2016" name="Sci. Rep.">
        <title>Dictyocaulus viviparus genome, variome and transcriptome elucidate lungworm biology and support future intervention.</title>
        <authorList>
            <person name="McNulty S.N."/>
            <person name="Strube C."/>
            <person name="Rosa B.A."/>
            <person name="Martin J.C."/>
            <person name="Tyagi R."/>
            <person name="Choi Y.J."/>
            <person name="Wang Q."/>
            <person name="Hallsworth Pepin K."/>
            <person name="Zhang X."/>
            <person name="Ozersky P."/>
            <person name="Wilson R.K."/>
            <person name="Sternberg P.W."/>
            <person name="Gasser R.B."/>
            <person name="Mitreva M."/>
        </authorList>
    </citation>
    <scope>NUCLEOTIDE SEQUENCE [LARGE SCALE GENOMIC DNA]</scope>
    <source>
        <strain evidence="4">HannoverDv2000</strain>
    </source>
</reference>
<dbReference type="OrthoDB" id="5785960at2759"/>
<feature type="domain" description="C2H2-type" evidence="2">
    <location>
        <begin position="167"/>
        <end position="194"/>
    </location>
</feature>
<accession>A0A0D8XWX4</accession>
<name>A0A0D8XWX4_DICVI</name>
<dbReference type="SMART" id="SM00355">
    <property type="entry name" value="ZnF_C2H2"/>
    <property type="match status" value="3"/>
</dbReference>
<keyword evidence="1" id="KW-0863">Zinc-finger</keyword>
<keyword evidence="1" id="KW-0862">Zinc</keyword>
<keyword evidence="1" id="KW-0479">Metal-binding</keyword>
<evidence type="ECO:0000259" key="2">
    <source>
        <dbReference type="PROSITE" id="PS50157"/>
    </source>
</evidence>
<evidence type="ECO:0000313" key="3">
    <source>
        <dbReference type="EMBL" id="KJH49163.1"/>
    </source>
</evidence>
<dbReference type="Pfam" id="PF00096">
    <property type="entry name" value="zf-C2H2"/>
    <property type="match status" value="1"/>
</dbReference>
<gene>
    <name evidence="3" type="ORF">DICVIV_04722</name>
</gene>
<dbReference type="STRING" id="29172.A0A0D8XWX4"/>
<dbReference type="PROSITE" id="PS50157">
    <property type="entry name" value="ZINC_FINGER_C2H2_2"/>
    <property type="match status" value="1"/>
</dbReference>
<sequence length="230" mass="25852">MTSGIKTEVDDASLSKDDVDDVIEMERQLAFIQAKGVEAEVKCNTDTNSDIRFESDHAALNLEKEMNVQRILIDRKLDTVVEPVEQLSSDPPSTTTKAEKKQSASSRIKFNLLQRMAEGREVDVDATNAAASENDYKNTFCYLCRIDFSSSKGLYLHNVKTHSEGEVQCDVCFKPLKNRITLMKHKKLHLGAEDMQCLCTDCGRPFKDKRALTAHVTYTKHMLGVSLTKT</sequence>
<protein>
    <submittedName>
        <fullName evidence="3">Zinc finger, C2H2 type</fullName>
    </submittedName>
</protein>